<sequence length="991" mass="108253">MKVHATVLQRTAVALAVGLVLSSTAYAQSSEGSIYGKAQPGSKVVIAAPETGFERTITVDASGSFSAAKLPPGSYHVTSNGVTRDVTVSIGSGTAVSLVGEAPTNTVVISRTRSAIDVSSVETNTVFTSEQLRALPVARDVNAVAILAPGVVKGDPDLGAGGLPAFAGASVAENGYYINGFDVTNIRNFLSYANLPFDAIGSQQVKSGGYGAEYGRSLGGVISIATKRGTNTWQAGGAVIWEPDSLRSSNKDVLNLNEEGGKYLVYQSPNKQDYLSFDAYAGGPIIKDQLFFFGIIEGRQDKIDVFQNGNDYHRKNSQPNGMIKLDWTPNDMHRLEFTGITTKRKYDYTDYAGYEGYHTSHQGNGEASTIEGGGYTLIGKYTGYLTDALTVSALVGRVKDKVDTTYGARVSALQCPTVYDANVNLLGCWKEPFSQEAWKDPNAGEDQDNRKAWRLDVDYVWNNHTFRGGVDNQLFTSKAAGGTFSGDVYWRYGTTGASGVINGTNIGPGVNYVRKRIRRSTSGEFEVENNALYIEDNWKITKDLLLYGGLRWESFDNRNGDGDSFVKAERLRAPRLGFSWDVNGDASLKVYGNAGRYYIPVASNTNIRATRGEFGTDEWFTYTGMDPVTAAPTGLGARIGPLVQVDDGNLPDPSTIADMNLKPMSQDEYILGFQKSITKGWSFGVRGISRKVQNGMDDYCQHSGFEKYMIEQGYTDFDVSTMATCMIINPGNDVKLMVDAKADGNLIPVTFPASYTGLGKYTRTYKALEFTLDRPFDGKWGLNLSYVLSQSKGTAEGYVNSTINQEDAGVSQDFDFASLDDGADGYLANDRRHVFKAYGYYMLNDEMRVGFNGTLASGRPISCIGFVPPTAADFDDAAGYSTPSSYYCLNESTKLAELHNRGTFGRTPWTSSVDVSFAYMPKLSKGKLTLQLDVFNLFNQRQTTEVSETRDWSRATSNSTNPGENQLDLNWKQPTSFQEPRSVRLTARYEF</sequence>
<evidence type="ECO:0000259" key="12">
    <source>
        <dbReference type="Pfam" id="PF07715"/>
    </source>
</evidence>
<dbReference type="Gene3D" id="2.170.130.10">
    <property type="entry name" value="TonB-dependent receptor, plug domain"/>
    <property type="match status" value="1"/>
</dbReference>
<evidence type="ECO:0000256" key="2">
    <source>
        <dbReference type="ARBA" id="ARBA00009810"/>
    </source>
</evidence>
<comment type="subcellular location">
    <subcellularLocation>
        <location evidence="1 9">Cell outer membrane</location>
        <topology evidence="1 9">Multi-pass membrane protein</topology>
    </subcellularLocation>
</comment>
<evidence type="ECO:0000256" key="7">
    <source>
        <dbReference type="ARBA" id="ARBA00023170"/>
    </source>
</evidence>
<evidence type="ECO:0000256" key="11">
    <source>
        <dbReference type="SAM" id="SignalP"/>
    </source>
</evidence>
<keyword evidence="4 9" id="KW-1134">Transmembrane beta strand</keyword>
<evidence type="ECO:0000256" key="6">
    <source>
        <dbReference type="ARBA" id="ARBA00023136"/>
    </source>
</evidence>
<feature type="region of interest" description="Disordered" evidence="10">
    <location>
        <begin position="948"/>
        <end position="975"/>
    </location>
</feature>
<dbReference type="Pfam" id="PF07715">
    <property type="entry name" value="Plug"/>
    <property type="match status" value="1"/>
</dbReference>
<dbReference type="InterPro" id="IPR057601">
    <property type="entry name" value="Oar-like_b-barrel"/>
</dbReference>
<keyword evidence="6 9" id="KW-0472">Membrane</keyword>
<dbReference type="OrthoDB" id="9764669at2"/>
<dbReference type="GO" id="GO:0015344">
    <property type="term" value="F:siderophore uptake transmembrane transporter activity"/>
    <property type="evidence" value="ECO:0007669"/>
    <property type="project" value="TreeGrafter"/>
</dbReference>
<dbReference type="EMBL" id="SPVF01000181">
    <property type="protein sequence ID" value="TFW17531.1"/>
    <property type="molecule type" value="Genomic_DNA"/>
</dbReference>
<keyword evidence="11" id="KW-0732">Signal</keyword>
<dbReference type="GO" id="GO:0030246">
    <property type="term" value="F:carbohydrate binding"/>
    <property type="evidence" value="ECO:0007669"/>
    <property type="project" value="InterPro"/>
</dbReference>
<dbReference type="InterPro" id="IPR036942">
    <property type="entry name" value="Beta-barrel_TonB_sf"/>
</dbReference>
<dbReference type="SUPFAM" id="SSF56935">
    <property type="entry name" value="Porins"/>
    <property type="match status" value="1"/>
</dbReference>
<feature type="domain" description="TonB-dependent transporter Oar-like beta-barrel" evidence="13">
    <location>
        <begin position="572"/>
        <end position="843"/>
    </location>
</feature>
<feature type="compositionally biased region" description="Polar residues" evidence="10">
    <location>
        <begin position="954"/>
        <end position="975"/>
    </location>
</feature>
<evidence type="ECO:0000256" key="1">
    <source>
        <dbReference type="ARBA" id="ARBA00004571"/>
    </source>
</evidence>
<evidence type="ECO:0000256" key="5">
    <source>
        <dbReference type="ARBA" id="ARBA00022692"/>
    </source>
</evidence>
<evidence type="ECO:0000256" key="10">
    <source>
        <dbReference type="SAM" id="MobiDB-lite"/>
    </source>
</evidence>
<evidence type="ECO:0000259" key="13">
    <source>
        <dbReference type="Pfam" id="PF25183"/>
    </source>
</evidence>
<name>A0A4Y9SBE3_9BURK</name>
<keyword evidence="8 9" id="KW-0998">Cell outer membrane</keyword>
<evidence type="ECO:0000256" key="3">
    <source>
        <dbReference type="ARBA" id="ARBA00022448"/>
    </source>
</evidence>
<dbReference type="AlphaFoldDB" id="A0A4Y9SBE3"/>
<keyword evidence="3 9" id="KW-0813">Transport</keyword>
<comment type="caution">
    <text evidence="14">The sequence shown here is derived from an EMBL/GenBank/DDBJ whole genome shotgun (WGS) entry which is preliminary data.</text>
</comment>
<feature type="domain" description="TonB-dependent receptor plug" evidence="12">
    <location>
        <begin position="123"/>
        <end position="221"/>
    </location>
</feature>
<keyword evidence="15" id="KW-1185">Reference proteome</keyword>
<evidence type="ECO:0000256" key="4">
    <source>
        <dbReference type="ARBA" id="ARBA00022452"/>
    </source>
</evidence>
<evidence type="ECO:0000313" key="15">
    <source>
        <dbReference type="Proteomes" id="UP000298438"/>
    </source>
</evidence>
<evidence type="ECO:0000256" key="8">
    <source>
        <dbReference type="ARBA" id="ARBA00023237"/>
    </source>
</evidence>
<proteinExistence type="inferred from homology"/>
<feature type="domain" description="TonB-dependent transporter Oar-like beta-barrel" evidence="13">
    <location>
        <begin position="315"/>
        <end position="557"/>
    </location>
</feature>
<dbReference type="Proteomes" id="UP000298438">
    <property type="component" value="Unassembled WGS sequence"/>
</dbReference>
<accession>A0A4Y9SBE3</accession>
<reference evidence="14 15" key="1">
    <citation type="submission" date="2019-03" db="EMBL/GenBank/DDBJ databases">
        <title>Draft Genome Sequence of Massilia arenosa sp. nov., a Novel Massilia Species Isolated from a Sandy-loam Maize Soil.</title>
        <authorList>
            <person name="Raths R."/>
            <person name="Peta V."/>
            <person name="Bucking H."/>
        </authorList>
    </citation>
    <scope>NUCLEOTIDE SEQUENCE [LARGE SCALE GENOMIC DNA]</scope>
    <source>
        <strain evidence="14 15">MC02</strain>
    </source>
</reference>
<keyword evidence="5 9" id="KW-0812">Transmembrane</keyword>
<dbReference type="Pfam" id="PF25183">
    <property type="entry name" value="OMP_b-brl_4"/>
    <property type="match status" value="2"/>
</dbReference>
<dbReference type="SUPFAM" id="SSF49452">
    <property type="entry name" value="Starch-binding domain-like"/>
    <property type="match status" value="1"/>
</dbReference>
<dbReference type="PANTHER" id="PTHR30069:SF46">
    <property type="entry name" value="OAR PROTEIN"/>
    <property type="match status" value="1"/>
</dbReference>
<dbReference type="GO" id="GO:0009279">
    <property type="term" value="C:cell outer membrane"/>
    <property type="evidence" value="ECO:0007669"/>
    <property type="project" value="UniProtKB-SubCell"/>
</dbReference>
<gene>
    <name evidence="14" type="ORF">E4L96_14370</name>
</gene>
<evidence type="ECO:0000256" key="9">
    <source>
        <dbReference type="PROSITE-ProRule" id="PRU01360"/>
    </source>
</evidence>
<feature type="chain" id="PRO_5021329373" evidence="11">
    <location>
        <begin position="28"/>
        <end position="991"/>
    </location>
</feature>
<dbReference type="InterPro" id="IPR039426">
    <property type="entry name" value="TonB-dep_rcpt-like"/>
</dbReference>
<dbReference type="PROSITE" id="PS52016">
    <property type="entry name" value="TONB_DEPENDENT_REC_3"/>
    <property type="match status" value="1"/>
</dbReference>
<dbReference type="InterPro" id="IPR037066">
    <property type="entry name" value="Plug_dom_sf"/>
</dbReference>
<feature type="signal peptide" evidence="11">
    <location>
        <begin position="1"/>
        <end position="27"/>
    </location>
</feature>
<evidence type="ECO:0000313" key="14">
    <source>
        <dbReference type="EMBL" id="TFW17531.1"/>
    </source>
</evidence>
<dbReference type="InterPro" id="IPR013784">
    <property type="entry name" value="Carb-bd-like_fold"/>
</dbReference>
<dbReference type="InterPro" id="IPR012910">
    <property type="entry name" value="Plug_dom"/>
</dbReference>
<dbReference type="RefSeq" id="WP_135207917.1">
    <property type="nucleotide sequence ID" value="NZ_SPVF01000181.1"/>
</dbReference>
<dbReference type="PANTHER" id="PTHR30069">
    <property type="entry name" value="TONB-DEPENDENT OUTER MEMBRANE RECEPTOR"/>
    <property type="match status" value="1"/>
</dbReference>
<dbReference type="Gene3D" id="2.40.170.20">
    <property type="entry name" value="TonB-dependent receptor, beta-barrel domain"/>
    <property type="match status" value="1"/>
</dbReference>
<organism evidence="14 15">
    <name type="scientific">Zemynaea arenosa</name>
    <dbReference type="NCBI Taxonomy" id="2561931"/>
    <lineage>
        <taxon>Bacteria</taxon>
        <taxon>Pseudomonadati</taxon>
        <taxon>Pseudomonadota</taxon>
        <taxon>Betaproteobacteria</taxon>
        <taxon>Burkholderiales</taxon>
        <taxon>Oxalobacteraceae</taxon>
        <taxon>Telluria group</taxon>
        <taxon>Zemynaea</taxon>
    </lineage>
</organism>
<protein>
    <submittedName>
        <fullName evidence="14">TonB-dependent receptor</fullName>
    </submittedName>
</protein>
<comment type="similarity">
    <text evidence="2 9">Belongs to the TonB-dependent receptor family.</text>
</comment>
<dbReference type="GO" id="GO:0044718">
    <property type="term" value="P:siderophore transmembrane transport"/>
    <property type="evidence" value="ECO:0007669"/>
    <property type="project" value="TreeGrafter"/>
</dbReference>
<keyword evidence="7 14" id="KW-0675">Receptor</keyword>